<comment type="caution">
    <text evidence="2">The sequence shown here is derived from an EMBL/GenBank/DDBJ whole genome shotgun (WGS) entry which is preliminary data.</text>
</comment>
<reference evidence="2 3" key="1">
    <citation type="journal article" date="2021" name="Elife">
        <title>Chloroplast acquisition without the gene transfer in kleptoplastic sea slugs, Plakobranchus ocellatus.</title>
        <authorList>
            <person name="Maeda T."/>
            <person name="Takahashi S."/>
            <person name="Yoshida T."/>
            <person name="Shimamura S."/>
            <person name="Takaki Y."/>
            <person name="Nagai Y."/>
            <person name="Toyoda A."/>
            <person name="Suzuki Y."/>
            <person name="Arimoto A."/>
            <person name="Ishii H."/>
            <person name="Satoh N."/>
            <person name="Nishiyama T."/>
            <person name="Hasebe M."/>
            <person name="Maruyama T."/>
            <person name="Minagawa J."/>
            <person name="Obokata J."/>
            <person name="Shigenobu S."/>
        </authorList>
    </citation>
    <scope>NUCLEOTIDE SEQUENCE [LARGE SCALE GENOMIC DNA]</scope>
</reference>
<evidence type="ECO:0000256" key="1">
    <source>
        <dbReference type="SAM" id="MobiDB-lite"/>
    </source>
</evidence>
<evidence type="ECO:0000313" key="3">
    <source>
        <dbReference type="Proteomes" id="UP000735302"/>
    </source>
</evidence>
<dbReference type="AlphaFoldDB" id="A0AAV4E1P8"/>
<dbReference type="EMBL" id="BLXT01008616">
    <property type="protein sequence ID" value="GFO50548.1"/>
    <property type="molecule type" value="Genomic_DNA"/>
</dbReference>
<feature type="compositionally biased region" description="Basic and acidic residues" evidence="1">
    <location>
        <begin position="1"/>
        <end position="25"/>
    </location>
</feature>
<protein>
    <submittedName>
        <fullName evidence="2">Uncharacterized protein</fullName>
    </submittedName>
</protein>
<evidence type="ECO:0000313" key="2">
    <source>
        <dbReference type="EMBL" id="GFO50548.1"/>
    </source>
</evidence>
<name>A0AAV4E1P8_9GAST</name>
<proteinExistence type="predicted"/>
<keyword evidence="3" id="KW-1185">Reference proteome</keyword>
<feature type="region of interest" description="Disordered" evidence="1">
    <location>
        <begin position="1"/>
        <end position="61"/>
    </location>
</feature>
<sequence>MDQRDDGVEAEGRGEVQMDQSREDGLVVEGRGPSGPGQGSTGRQRWERDSQGVKEVMGKGLSGGGSWEGVIKKAVRHKSPMCTVAYPYEGRYVQGASVCTATVLISDMETQHFRTG</sequence>
<dbReference type="Proteomes" id="UP000735302">
    <property type="component" value="Unassembled WGS sequence"/>
</dbReference>
<organism evidence="2 3">
    <name type="scientific">Plakobranchus ocellatus</name>
    <dbReference type="NCBI Taxonomy" id="259542"/>
    <lineage>
        <taxon>Eukaryota</taxon>
        <taxon>Metazoa</taxon>
        <taxon>Spiralia</taxon>
        <taxon>Lophotrochozoa</taxon>
        <taxon>Mollusca</taxon>
        <taxon>Gastropoda</taxon>
        <taxon>Heterobranchia</taxon>
        <taxon>Euthyneura</taxon>
        <taxon>Panpulmonata</taxon>
        <taxon>Sacoglossa</taxon>
        <taxon>Placobranchoidea</taxon>
        <taxon>Plakobranchidae</taxon>
        <taxon>Plakobranchus</taxon>
    </lineage>
</organism>
<accession>A0AAV4E1P8</accession>
<gene>
    <name evidence="2" type="ORF">PoB_007705300</name>
</gene>